<protein>
    <submittedName>
        <fullName evidence="2">Uncharacterized protein</fullName>
    </submittedName>
</protein>
<reference evidence="2 3" key="1">
    <citation type="submission" date="2017-06" db="EMBL/GenBank/DDBJ databases">
        <title>Raineya orbicola gen. nov., sp. nov. a slightly thermophilic bacterium of the phylum Bacteroidetes and the description of Raineyaceae fam. nov.</title>
        <authorList>
            <person name="Albuquerque L."/>
            <person name="Polonia A.R.M."/>
            <person name="Barroso C."/>
            <person name="Froufe H.J.C."/>
            <person name="Lage O."/>
            <person name="Lobo-Da-Cunha A."/>
            <person name="Egas C."/>
            <person name="Da Costa M.S."/>
        </authorList>
    </citation>
    <scope>NUCLEOTIDE SEQUENCE [LARGE SCALE GENOMIC DNA]</scope>
    <source>
        <strain evidence="2 3">SPSPC-11</strain>
    </source>
</reference>
<keyword evidence="3" id="KW-1185">Reference proteome</keyword>
<proteinExistence type="predicted"/>
<evidence type="ECO:0000313" key="3">
    <source>
        <dbReference type="Proteomes" id="UP000233387"/>
    </source>
</evidence>
<dbReference type="Proteomes" id="UP000233387">
    <property type="component" value="Unassembled WGS sequence"/>
</dbReference>
<evidence type="ECO:0000313" key="2">
    <source>
        <dbReference type="EMBL" id="PKQ69923.1"/>
    </source>
</evidence>
<accession>A0A2N3II67</accession>
<dbReference type="EMBL" id="NKXO01000013">
    <property type="protein sequence ID" value="PKQ69923.1"/>
    <property type="molecule type" value="Genomic_DNA"/>
</dbReference>
<feature type="transmembrane region" description="Helical" evidence="1">
    <location>
        <begin position="6"/>
        <end position="31"/>
    </location>
</feature>
<comment type="caution">
    <text evidence="2">The sequence shown here is derived from an EMBL/GenBank/DDBJ whole genome shotgun (WGS) entry which is preliminary data.</text>
</comment>
<evidence type="ECO:0000256" key="1">
    <source>
        <dbReference type="SAM" id="Phobius"/>
    </source>
</evidence>
<name>A0A2N3II67_9BACT</name>
<gene>
    <name evidence="2" type="ORF">Rain11_0988</name>
</gene>
<keyword evidence="1" id="KW-0812">Transmembrane</keyword>
<sequence>MLAQIFPIHFLLSLIFLQGNLQIIFAITEFLEENVYF</sequence>
<dbReference type="AlphaFoldDB" id="A0A2N3II67"/>
<keyword evidence="1" id="KW-1133">Transmembrane helix</keyword>
<organism evidence="2 3">
    <name type="scientific">Raineya orbicola</name>
    <dbReference type="NCBI Taxonomy" id="2016530"/>
    <lineage>
        <taxon>Bacteria</taxon>
        <taxon>Pseudomonadati</taxon>
        <taxon>Bacteroidota</taxon>
        <taxon>Cytophagia</taxon>
        <taxon>Cytophagales</taxon>
        <taxon>Raineyaceae</taxon>
        <taxon>Raineya</taxon>
    </lineage>
</organism>
<keyword evidence="1" id="KW-0472">Membrane</keyword>